<evidence type="ECO:0000256" key="1">
    <source>
        <dbReference type="SAM" id="MobiDB-lite"/>
    </source>
</evidence>
<dbReference type="PROSITE" id="PS50942">
    <property type="entry name" value="ENTH"/>
    <property type="match status" value="1"/>
</dbReference>
<dbReference type="Proteomes" id="UP000095009">
    <property type="component" value="Unassembled WGS sequence"/>
</dbReference>
<evidence type="ECO:0000313" key="3">
    <source>
        <dbReference type="EMBL" id="ODQ65794.1"/>
    </source>
</evidence>
<dbReference type="EMBL" id="KV454409">
    <property type="protein sequence ID" value="ODQ65794.1"/>
    <property type="molecule type" value="Genomic_DNA"/>
</dbReference>
<reference evidence="3 4" key="1">
    <citation type="journal article" date="2016" name="Proc. Natl. Acad. Sci. U.S.A.">
        <title>Comparative genomics of biotechnologically important yeasts.</title>
        <authorList>
            <person name="Riley R."/>
            <person name="Haridas S."/>
            <person name="Wolfe K.H."/>
            <person name="Lopes M.R."/>
            <person name="Hittinger C.T."/>
            <person name="Goeker M."/>
            <person name="Salamov A.A."/>
            <person name="Wisecaver J.H."/>
            <person name="Long T.M."/>
            <person name="Calvey C.H."/>
            <person name="Aerts A.L."/>
            <person name="Barry K.W."/>
            <person name="Choi C."/>
            <person name="Clum A."/>
            <person name="Coughlan A.Y."/>
            <person name="Deshpande S."/>
            <person name="Douglass A.P."/>
            <person name="Hanson S.J."/>
            <person name="Klenk H.-P."/>
            <person name="LaButti K.M."/>
            <person name="Lapidus A."/>
            <person name="Lindquist E.A."/>
            <person name="Lipzen A.M."/>
            <person name="Meier-Kolthoff J.P."/>
            <person name="Ohm R.A."/>
            <person name="Otillar R.P."/>
            <person name="Pangilinan J.L."/>
            <person name="Peng Y."/>
            <person name="Rokas A."/>
            <person name="Rosa C.A."/>
            <person name="Scheuner C."/>
            <person name="Sibirny A.A."/>
            <person name="Slot J.C."/>
            <person name="Stielow J.B."/>
            <person name="Sun H."/>
            <person name="Kurtzman C.P."/>
            <person name="Blackwell M."/>
            <person name="Grigoriev I.V."/>
            <person name="Jeffries T.W."/>
        </authorList>
    </citation>
    <scope>NUCLEOTIDE SEQUENCE [LARGE SCALE GENOMIC DNA]</scope>
    <source>
        <strain evidence="3 4">DSM 6958</strain>
    </source>
</reference>
<proteinExistence type="predicted"/>
<dbReference type="GO" id="GO:0006897">
    <property type="term" value="P:endocytosis"/>
    <property type="evidence" value="ECO:0007669"/>
    <property type="project" value="TreeGrafter"/>
</dbReference>
<name>A0A1E3PKS2_9ASCO</name>
<dbReference type="SMART" id="SM00273">
    <property type="entry name" value="ENTH"/>
    <property type="match status" value="1"/>
</dbReference>
<dbReference type="GO" id="GO:0030125">
    <property type="term" value="C:clathrin vesicle coat"/>
    <property type="evidence" value="ECO:0007669"/>
    <property type="project" value="TreeGrafter"/>
</dbReference>
<gene>
    <name evidence="3" type="ORF">NADFUDRAFT_51072</name>
</gene>
<dbReference type="GO" id="GO:0005886">
    <property type="term" value="C:plasma membrane"/>
    <property type="evidence" value="ECO:0007669"/>
    <property type="project" value="TreeGrafter"/>
</dbReference>
<protein>
    <submittedName>
        <fullName evidence="3">ENTH-domain-containing protein</fullName>
    </submittedName>
</protein>
<dbReference type="Pfam" id="PF01417">
    <property type="entry name" value="ENTH"/>
    <property type="match status" value="1"/>
</dbReference>
<dbReference type="GO" id="GO:0005543">
    <property type="term" value="F:phospholipid binding"/>
    <property type="evidence" value="ECO:0007669"/>
    <property type="project" value="TreeGrafter"/>
</dbReference>
<dbReference type="InterPro" id="IPR008942">
    <property type="entry name" value="ENTH_VHS"/>
</dbReference>
<dbReference type="FunFam" id="1.25.40.90:FF:000006">
    <property type="entry name" value="Clathrin interactor 1"/>
    <property type="match status" value="1"/>
</dbReference>
<dbReference type="CDD" id="cd16991">
    <property type="entry name" value="ENTH_Ent1_Ent2"/>
    <property type="match status" value="1"/>
</dbReference>
<organism evidence="3 4">
    <name type="scientific">Nadsonia fulvescens var. elongata DSM 6958</name>
    <dbReference type="NCBI Taxonomy" id="857566"/>
    <lineage>
        <taxon>Eukaryota</taxon>
        <taxon>Fungi</taxon>
        <taxon>Dikarya</taxon>
        <taxon>Ascomycota</taxon>
        <taxon>Saccharomycotina</taxon>
        <taxon>Dipodascomycetes</taxon>
        <taxon>Dipodascales</taxon>
        <taxon>Dipodascales incertae sedis</taxon>
        <taxon>Nadsonia</taxon>
    </lineage>
</organism>
<feature type="region of interest" description="Disordered" evidence="1">
    <location>
        <begin position="151"/>
        <end position="210"/>
    </location>
</feature>
<evidence type="ECO:0000313" key="4">
    <source>
        <dbReference type="Proteomes" id="UP000095009"/>
    </source>
</evidence>
<keyword evidence="4" id="KW-1185">Reference proteome</keyword>
<dbReference type="STRING" id="857566.A0A1E3PKS2"/>
<dbReference type="SUPFAM" id="SSF48464">
    <property type="entry name" value="ENTH/VHS domain"/>
    <property type="match status" value="1"/>
</dbReference>
<dbReference type="GO" id="GO:0030276">
    <property type="term" value="F:clathrin binding"/>
    <property type="evidence" value="ECO:0007669"/>
    <property type="project" value="TreeGrafter"/>
</dbReference>
<dbReference type="AlphaFoldDB" id="A0A1E3PKS2"/>
<dbReference type="PANTHER" id="PTHR12276">
    <property type="entry name" value="EPSIN/ENT-RELATED"/>
    <property type="match status" value="1"/>
</dbReference>
<feature type="compositionally biased region" description="Basic and acidic residues" evidence="1">
    <location>
        <begin position="200"/>
        <end position="210"/>
    </location>
</feature>
<dbReference type="GO" id="GO:0007015">
    <property type="term" value="P:actin filament organization"/>
    <property type="evidence" value="ECO:0007669"/>
    <property type="project" value="TreeGrafter"/>
</dbReference>
<dbReference type="InterPro" id="IPR013809">
    <property type="entry name" value="ENTH"/>
</dbReference>
<dbReference type="OrthoDB" id="4033880at2759"/>
<dbReference type="PANTHER" id="PTHR12276:SF110">
    <property type="entry name" value="EPSIN-1-RELATED"/>
    <property type="match status" value="1"/>
</dbReference>
<feature type="compositionally biased region" description="Basic and acidic residues" evidence="1">
    <location>
        <begin position="160"/>
        <end position="192"/>
    </location>
</feature>
<accession>A0A1E3PKS2</accession>
<sequence>MSTKSFVRSIKNATKGFSSTEVKVRNATSNDPSGPSTYEMEDIARLTRQHIEFFEIMDTLDKRMNDKGKNWRHVMKSLIVLDYIIHCGSEDVIRWCKDNLYIIKTLREFHFIDVDGQDHSVNVRRKATEITALLQDDERLRSERADLHEWKQDRRHRSNRRLDRNSRENSSEDIRQAILESKRTAREEEARRQNRSQDQLVKKDTDGSDDFSRAFQTMEEKSRTNSTVNLNDPFNLSAQQQQGQVVVGQPIYQAVDMYGNPFYSQQTMPTGILQNAYSTGGIQNQYINGYQQQQLYQQQLQLQESQQSQQAIAPLKTGTNNPFAQIQMNLSTEASRPSLNELELQHQQIPVTSSSFQYAENSGTRNQLKEKGLDHEELNILLATGTGVDTYGNTGDIRLPSQHTKTDFVHMGLNPQQTAGGSKNPFIDHQYTGVPSANLLTPAFTGYGFGNAPQY</sequence>
<dbReference type="Gene3D" id="1.25.40.90">
    <property type="match status" value="1"/>
</dbReference>
<feature type="domain" description="ENTH" evidence="2">
    <location>
        <begin position="12"/>
        <end position="144"/>
    </location>
</feature>
<dbReference type="GO" id="GO:0005768">
    <property type="term" value="C:endosome"/>
    <property type="evidence" value="ECO:0007669"/>
    <property type="project" value="TreeGrafter"/>
</dbReference>
<evidence type="ECO:0000259" key="2">
    <source>
        <dbReference type="PROSITE" id="PS50942"/>
    </source>
</evidence>